<keyword evidence="4" id="KW-1185">Reference proteome</keyword>
<dbReference type="OrthoDB" id="2024038at2"/>
<keyword evidence="2" id="KW-1133">Transmembrane helix</keyword>
<organism evidence="3 4">
    <name type="scientific">Clostridium cylindrosporum DSM 605</name>
    <dbReference type="NCBI Taxonomy" id="1121307"/>
    <lineage>
        <taxon>Bacteria</taxon>
        <taxon>Bacillati</taxon>
        <taxon>Bacillota</taxon>
        <taxon>Clostridia</taxon>
        <taxon>Eubacteriales</taxon>
        <taxon>Clostridiaceae</taxon>
        <taxon>Clostridium</taxon>
    </lineage>
</organism>
<evidence type="ECO:0000256" key="1">
    <source>
        <dbReference type="SAM" id="Coils"/>
    </source>
</evidence>
<dbReference type="AlphaFoldDB" id="A0A0J8DC92"/>
<feature type="transmembrane region" description="Helical" evidence="2">
    <location>
        <begin position="468"/>
        <end position="489"/>
    </location>
</feature>
<dbReference type="PANTHER" id="PTHR37305:SF1">
    <property type="entry name" value="MEMBRANE PROTEIN"/>
    <property type="match status" value="1"/>
</dbReference>
<sequence length="558" mass="62959">MLKKLLNLTRNELTKQYKKISIKVIIAITLIFALALPLILNSTKNNDKNFMMNSHKYNLTSIESRIAELSKIDKTENKIEKAFLEAEKESVKLSIDNNLDYHDWRNNEVLSYSQISSKIVIINSILNGINENIVMTNASKSANPIEAEELQSYLKLSKEELKSKKDALTKEKEEIKKTIKSNDYIAYVKKSIKNRDLTIKNTNTEIANLEKKLNTNKKEISNQIASLKENLNTEKSLLKLDEYRLKNKITYEKDNWRSNTLEEMSSSINALNTPMMSKEEFRKNPPEYMGMGKTYEDYKQIYSENKKKNQDNIKLGWYSLNNNIPQLDFDNGARGMTKATYELFIMLSAIISIIIAGGIVSSEFSKGTVRLLLIRPASRFKILLSKLVSVFLIGYGVMFLSILVLVISGGFVMGFDSLSINVLSVVDGNVVEKSYFMYLLSNILFSSISVIFVISLSFMISTIVKSTALSVGLSSILYLGSLPITFIIANFKLGSITKFVLGYINLSIFKLIPEFANMMKGSFGVTLDVKSGAIQLAVLSVIFIVASFITFLKSDIKN</sequence>
<dbReference type="PANTHER" id="PTHR37305">
    <property type="entry name" value="INTEGRAL MEMBRANE PROTEIN-RELATED"/>
    <property type="match status" value="1"/>
</dbReference>
<proteinExistence type="predicted"/>
<evidence type="ECO:0000256" key="2">
    <source>
        <dbReference type="SAM" id="Phobius"/>
    </source>
</evidence>
<dbReference type="STRING" id="1121307.CLCY_3c01950"/>
<gene>
    <name evidence="3" type="ORF">CLCY_3c01950</name>
</gene>
<evidence type="ECO:0000313" key="4">
    <source>
        <dbReference type="Proteomes" id="UP000036756"/>
    </source>
</evidence>
<accession>A0A0J8DC92</accession>
<feature type="transmembrane region" description="Helical" evidence="2">
    <location>
        <begin position="533"/>
        <end position="552"/>
    </location>
</feature>
<feature type="transmembrane region" description="Helical" evidence="2">
    <location>
        <begin position="343"/>
        <end position="362"/>
    </location>
</feature>
<feature type="coiled-coil region" evidence="1">
    <location>
        <begin position="154"/>
        <end position="237"/>
    </location>
</feature>
<protein>
    <submittedName>
        <fullName evidence="3">ABC-type transport system involved in multi-copper enzyme maturation, permease component</fullName>
    </submittedName>
</protein>
<dbReference type="GO" id="GO:0005886">
    <property type="term" value="C:plasma membrane"/>
    <property type="evidence" value="ECO:0007669"/>
    <property type="project" value="UniProtKB-SubCell"/>
</dbReference>
<name>A0A0J8DC92_CLOCY</name>
<dbReference type="PATRIC" id="fig|1121307.3.peg.1548"/>
<feature type="transmembrane region" description="Helical" evidence="2">
    <location>
        <begin position="20"/>
        <end position="40"/>
    </location>
</feature>
<reference evidence="3 4" key="1">
    <citation type="submission" date="2015-06" db="EMBL/GenBank/DDBJ databases">
        <title>Draft genome sequence of the purine-degrading Clostridium cylindrosporum HC-1 (DSM 605).</title>
        <authorList>
            <person name="Poehlein A."/>
            <person name="Schiel-Bengelsdorf B."/>
            <person name="Bengelsdorf F."/>
            <person name="Daniel R."/>
            <person name="Duerre P."/>
        </authorList>
    </citation>
    <scope>NUCLEOTIDE SEQUENCE [LARGE SCALE GENOMIC DNA]</scope>
    <source>
        <strain evidence="3 4">DSM 605</strain>
    </source>
</reference>
<feature type="transmembrane region" description="Helical" evidence="2">
    <location>
        <begin position="435"/>
        <end position="456"/>
    </location>
</feature>
<dbReference type="Proteomes" id="UP000036756">
    <property type="component" value="Unassembled WGS sequence"/>
</dbReference>
<keyword evidence="2" id="KW-0812">Transmembrane</keyword>
<keyword evidence="1" id="KW-0175">Coiled coil</keyword>
<evidence type="ECO:0000313" key="3">
    <source>
        <dbReference type="EMBL" id="KMT21924.1"/>
    </source>
</evidence>
<keyword evidence="2" id="KW-0472">Membrane</keyword>
<dbReference type="Pfam" id="PF12679">
    <property type="entry name" value="ABC2_membrane_2"/>
    <property type="match status" value="1"/>
</dbReference>
<comment type="caution">
    <text evidence="3">The sequence shown here is derived from an EMBL/GenBank/DDBJ whole genome shotgun (WGS) entry which is preliminary data.</text>
</comment>
<feature type="transmembrane region" description="Helical" evidence="2">
    <location>
        <begin position="383"/>
        <end position="415"/>
    </location>
</feature>
<dbReference type="GO" id="GO:0140359">
    <property type="term" value="F:ABC-type transporter activity"/>
    <property type="evidence" value="ECO:0007669"/>
    <property type="project" value="InterPro"/>
</dbReference>
<dbReference type="RefSeq" id="WP_048570571.1">
    <property type="nucleotide sequence ID" value="NZ_LFVU01000026.1"/>
</dbReference>
<dbReference type="EMBL" id="LFVU01000026">
    <property type="protein sequence ID" value="KMT21924.1"/>
    <property type="molecule type" value="Genomic_DNA"/>
</dbReference>